<sequence length="159" mass="17702">MLPERITPSVSYPSEPGRLVPQKERGGDSAGLSDAANHLAEGAARSSSEQALPEFLSDLARASADSRSHDHQVRPDEISESTRQAFASRNIRIAFEIDKETQRMFIALRDMQTGELIRQIPPEEQLRWAERIDAYLQSLQLARETDTSGEKGLLLSTRA</sequence>
<proteinExistence type="predicted"/>
<dbReference type="Proteomes" id="UP000198461">
    <property type="component" value="Unassembled WGS sequence"/>
</dbReference>
<dbReference type="RefSeq" id="WP_074201403.1">
    <property type="nucleotide sequence ID" value="NZ_FSRE01000002.1"/>
</dbReference>
<feature type="region of interest" description="Disordered" evidence="1">
    <location>
        <begin position="1"/>
        <end position="81"/>
    </location>
</feature>
<evidence type="ECO:0000256" key="1">
    <source>
        <dbReference type="SAM" id="MobiDB-lite"/>
    </source>
</evidence>
<protein>
    <submittedName>
        <fullName evidence="2">FlaG protein</fullName>
    </submittedName>
</protein>
<gene>
    <name evidence="2" type="ORF">SAMN05443662_1145</name>
</gene>
<evidence type="ECO:0000313" key="2">
    <source>
        <dbReference type="EMBL" id="SIN96592.1"/>
    </source>
</evidence>
<accession>A0A1N6FMY1</accession>
<keyword evidence="3" id="KW-1185">Reference proteome</keyword>
<name>A0A1N6FMY1_9GAMM</name>
<dbReference type="InterPro" id="IPR005186">
    <property type="entry name" value="FlaG"/>
</dbReference>
<organism evidence="2 3">
    <name type="scientific">Sulfurivirga caldicuralii</name>
    <dbReference type="NCBI Taxonomy" id="364032"/>
    <lineage>
        <taxon>Bacteria</taxon>
        <taxon>Pseudomonadati</taxon>
        <taxon>Pseudomonadota</taxon>
        <taxon>Gammaproteobacteria</taxon>
        <taxon>Thiotrichales</taxon>
        <taxon>Piscirickettsiaceae</taxon>
        <taxon>Sulfurivirga</taxon>
    </lineage>
</organism>
<reference evidence="3" key="1">
    <citation type="submission" date="2016-11" db="EMBL/GenBank/DDBJ databases">
        <authorList>
            <person name="Varghese N."/>
            <person name="Submissions S."/>
        </authorList>
    </citation>
    <scope>NUCLEOTIDE SEQUENCE [LARGE SCALE GENOMIC DNA]</scope>
    <source>
        <strain evidence="3">DSM 17737</strain>
    </source>
</reference>
<dbReference type="Pfam" id="PF03646">
    <property type="entry name" value="FlaG"/>
    <property type="match status" value="1"/>
</dbReference>
<dbReference type="OrthoDB" id="5741693at2"/>
<dbReference type="Gene3D" id="3.30.160.170">
    <property type="entry name" value="FlaG-like"/>
    <property type="match status" value="1"/>
</dbReference>
<dbReference type="EMBL" id="FSRE01000002">
    <property type="protein sequence ID" value="SIN96592.1"/>
    <property type="molecule type" value="Genomic_DNA"/>
</dbReference>
<feature type="compositionally biased region" description="Basic and acidic residues" evidence="1">
    <location>
        <begin position="64"/>
        <end position="77"/>
    </location>
</feature>
<dbReference type="InterPro" id="IPR035924">
    <property type="entry name" value="FlaG-like_sf"/>
</dbReference>
<dbReference type="SUPFAM" id="SSF160214">
    <property type="entry name" value="FlaG-like"/>
    <property type="match status" value="1"/>
</dbReference>
<dbReference type="STRING" id="364032.SAMN05443662_1145"/>
<evidence type="ECO:0000313" key="3">
    <source>
        <dbReference type="Proteomes" id="UP000198461"/>
    </source>
</evidence>
<dbReference type="AlphaFoldDB" id="A0A1N6FMY1"/>